<comment type="caution">
    <text evidence="1">The sequence shown here is derived from an EMBL/GenBank/DDBJ whole genome shotgun (WGS) entry which is preliminary data.</text>
</comment>
<protein>
    <submittedName>
        <fullName evidence="1">Uncharacterized protein</fullName>
    </submittedName>
</protein>
<keyword evidence="2" id="KW-1185">Reference proteome</keyword>
<accession>A0ABX1HK65</accession>
<gene>
    <name evidence="1" type="ORF">HBN54_003255</name>
</gene>
<dbReference type="Proteomes" id="UP000717634">
    <property type="component" value="Unassembled WGS sequence"/>
</dbReference>
<name>A0ABX1HK65_9BACT</name>
<proteinExistence type="predicted"/>
<dbReference type="RefSeq" id="WP_168674240.1">
    <property type="nucleotide sequence ID" value="NZ_JAAVTK010000010.1"/>
</dbReference>
<dbReference type="EMBL" id="JAAVTK010000010">
    <property type="protein sequence ID" value="NKI90648.1"/>
    <property type="molecule type" value="Genomic_DNA"/>
</dbReference>
<evidence type="ECO:0000313" key="1">
    <source>
        <dbReference type="EMBL" id="NKI90648.1"/>
    </source>
</evidence>
<reference evidence="1 2" key="1">
    <citation type="submission" date="2020-03" db="EMBL/GenBank/DDBJ databases">
        <title>Genomic Encyclopedia of Type Strains, Phase IV (KMG-V): Genome sequencing to study the core and pangenomes of soil and plant-associated prokaryotes.</title>
        <authorList>
            <person name="Whitman W."/>
        </authorList>
    </citation>
    <scope>NUCLEOTIDE SEQUENCE [LARGE SCALE GENOMIC DNA]</scope>
    <source>
        <strain evidence="1 2">1B</strain>
    </source>
</reference>
<organism evidence="1 2">
    <name type="scientific">Hymenobacter artigasi</name>
    <dbReference type="NCBI Taxonomy" id="2719616"/>
    <lineage>
        <taxon>Bacteria</taxon>
        <taxon>Pseudomonadati</taxon>
        <taxon>Bacteroidota</taxon>
        <taxon>Cytophagia</taxon>
        <taxon>Cytophagales</taxon>
        <taxon>Hymenobacteraceae</taxon>
        <taxon>Hymenobacter</taxon>
    </lineage>
</organism>
<sequence>MSDALQAPTPDQPAKDCGLVFRQNTTNPPRAAGELGLTPRQRVQQAAFYAHDVRNDPERKAAYGKHTDEILRSPYAVAVADYLNAPNITNVDFTSYRGQVGDVIVVKATDDFALHHVHILIQNPDGSIVEEGDVMAEADGTTFRYVATAKNDSLVGDKITVTATDHPGNETTKQTVL</sequence>
<evidence type="ECO:0000313" key="2">
    <source>
        <dbReference type="Proteomes" id="UP000717634"/>
    </source>
</evidence>